<dbReference type="SUPFAM" id="SSF53067">
    <property type="entry name" value="Actin-like ATPase domain"/>
    <property type="match status" value="1"/>
</dbReference>
<feature type="compositionally biased region" description="Basic and acidic residues" evidence="1">
    <location>
        <begin position="753"/>
        <end position="764"/>
    </location>
</feature>
<feature type="compositionally biased region" description="Basic residues" evidence="1">
    <location>
        <begin position="382"/>
        <end position="397"/>
    </location>
</feature>
<feature type="region of interest" description="Disordered" evidence="1">
    <location>
        <begin position="694"/>
        <end position="797"/>
    </location>
</feature>
<feature type="compositionally biased region" description="Low complexity" evidence="1">
    <location>
        <begin position="766"/>
        <end position="784"/>
    </location>
</feature>
<dbReference type="EMBL" id="SRKY01000003">
    <property type="protein sequence ID" value="THH35660.1"/>
    <property type="molecule type" value="Genomic_DNA"/>
</dbReference>
<evidence type="ECO:0000313" key="3">
    <source>
        <dbReference type="EMBL" id="THH35660.1"/>
    </source>
</evidence>
<evidence type="ECO:0000313" key="4">
    <source>
        <dbReference type="Proteomes" id="UP000306602"/>
    </source>
</evidence>
<feature type="compositionally biased region" description="Low complexity" evidence="1">
    <location>
        <begin position="212"/>
        <end position="223"/>
    </location>
</feature>
<gene>
    <name evidence="3" type="ORF">E4Z66_11225</name>
</gene>
<feature type="compositionally biased region" description="Acidic residues" evidence="1">
    <location>
        <begin position="257"/>
        <end position="271"/>
    </location>
</feature>
<evidence type="ECO:0000256" key="2">
    <source>
        <dbReference type="SAM" id="Phobius"/>
    </source>
</evidence>
<evidence type="ECO:0000256" key="1">
    <source>
        <dbReference type="SAM" id="MobiDB-lite"/>
    </source>
</evidence>
<keyword evidence="2" id="KW-1133">Transmembrane helix</keyword>
<comment type="caution">
    <text evidence="3">The sequence shown here is derived from an EMBL/GenBank/DDBJ whole genome shotgun (WGS) entry which is preliminary data.</text>
</comment>
<name>A0A4S4NHT4_9RHOB</name>
<dbReference type="RefSeq" id="WP_136463129.1">
    <property type="nucleotide sequence ID" value="NZ_SRKY01000003.1"/>
</dbReference>
<dbReference type="Proteomes" id="UP000306602">
    <property type="component" value="Unassembled WGS sequence"/>
</dbReference>
<evidence type="ECO:0008006" key="5">
    <source>
        <dbReference type="Google" id="ProtNLM"/>
    </source>
</evidence>
<keyword evidence="2" id="KW-0472">Membrane</keyword>
<feature type="region of interest" description="Disordered" evidence="1">
    <location>
        <begin position="187"/>
        <end position="223"/>
    </location>
</feature>
<feature type="region of interest" description="Disordered" evidence="1">
    <location>
        <begin position="496"/>
        <end position="518"/>
    </location>
</feature>
<feature type="transmembrane region" description="Helical" evidence="2">
    <location>
        <begin position="455"/>
        <end position="477"/>
    </location>
</feature>
<feature type="compositionally biased region" description="Pro residues" evidence="1">
    <location>
        <begin position="324"/>
        <end position="334"/>
    </location>
</feature>
<feature type="region of interest" description="Disordered" evidence="1">
    <location>
        <begin position="237"/>
        <end position="432"/>
    </location>
</feature>
<protein>
    <recommendedName>
        <fullName evidence="5">Translation initiation factor 2</fullName>
    </recommendedName>
</protein>
<dbReference type="AlphaFoldDB" id="A0A4S4NHT4"/>
<dbReference type="OrthoDB" id="7870459at2"/>
<keyword evidence="2" id="KW-0812">Transmembrane</keyword>
<feature type="compositionally biased region" description="Acidic residues" evidence="1">
    <location>
        <begin position="731"/>
        <end position="740"/>
    </location>
</feature>
<feature type="compositionally biased region" description="Low complexity" evidence="1">
    <location>
        <begin position="302"/>
        <end position="323"/>
    </location>
</feature>
<sequence length="873" mass="90983">MKANFALSLSFEGIRLLHRAAGGWRPVDEVNLSDPDLGTALAALRRTALALEPSGLRTKLIIPGSQIRYLTIDTAGMAPDQLEAAARDALNGATPYAVEELAFDLSPDGDQTHIAAVALETLAEAEAFAVEHRFAPISVVAVPEGEPFLGEPFFGATRHAQTLLAPGETVEADGIAVVVLDPVTQEHGPVVEVEETAPVVDVDDTGPPPDGADPAGSAPDEAAPPLVLEDNVAAPATNAAPDQAEEPSAGLKRAAPEDDTPPQDAEPEEGDTGPALGFASRRTGADAQSAAPQLGGVTRRFTPTTPAAPGDRADAAAEADPASDVPPVPPPPVAPETRASTPPLRDAGVLDAGLPGLEDEEPPTPQLVTPPAAPDEAAAGPKKTRRGKLGGLARKRARTEPDATPEAQGAAPATQTIAADRATPTPHPKSERQRMTVFGARKPEADVAVAKKPRFLGLILTAILLLFLAMVAAWSMVFQDGGLAGFFSPRAAPEQVETAAPAPAPAPPSTIPDIEDLPPPLETASLAAPVLPPEVPGSLLAEPEPPAAFDPAEAEAQYAVTGIWAIPPAVPLAPGLLGLDSLYMTSIDPANLSFDAVALLPGASYGTDGAFRVPGNPAPPGTAFTLDPSGRVTPTPDGAVSPDGVTVYQGRPPLVAPPAPREDPAAPLDRDVTPEGEAATLALAAFRPRVRPKDLIENNERTQLGGLSRSELAQIRPRIRPRSQQETEQQAQDEETEEEAPPSALAVAASLRPENRPRNFDRAVARARAAQEPEEPQQVAAVAPRTVQPRAPSKTSVTREATVKNAINLRRINLMGVYGTPSNRRALVRLSNGRYKKVKVGDRIDGGRVSAIGDSELSYRKGARNIVLRMPKT</sequence>
<accession>A0A4S4NHT4</accession>
<organism evidence="3 4">
    <name type="scientific">Aliishimia ponticola</name>
    <dbReference type="NCBI Taxonomy" id="2499833"/>
    <lineage>
        <taxon>Bacteria</taxon>
        <taxon>Pseudomonadati</taxon>
        <taxon>Pseudomonadota</taxon>
        <taxon>Alphaproteobacteria</taxon>
        <taxon>Rhodobacterales</taxon>
        <taxon>Paracoccaceae</taxon>
        <taxon>Aliishimia</taxon>
    </lineage>
</organism>
<dbReference type="InterPro" id="IPR043129">
    <property type="entry name" value="ATPase_NBD"/>
</dbReference>
<keyword evidence="4" id="KW-1185">Reference proteome</keyword>
<feature type="compositionally biased region" description="Low complexity" evidence="1">
    <location>
        <begin position="741"/>
        <end position="751"/>
    </location>
</feature>
<reference evidence="3 4" key="1">
    <citation type="submission" date="2019-04" db="EMBL/GenBank/DDBJ databases">
        <title>Shimia ponticola sp. nov., isolated from seawater.</title>
        <authorList>
            <person name="Kim Y.-O."/>
            <person name="Yoon J.-H."/>
        </authorList>
    </citation>
    <scope>NUCLEOTIDE SEQUENCE [LARGE SCALE GENOMIC DNA]</scope>
    <source>
        <strain evidence="3 4">MYP11</strain>
    </source>
</reference>
<proteinExistence type="predicted"/>